<proteinExistence type="predicted"/>
<sequence length="65" mass="6969">MSSNNLSISRIAAIDRLVLEISACGTPSIFAQREASHLAAMRSMTHSMSDGELRAVIYDSLFPGA</sequence>
<dbReference type="Proteomes" id="UP001595583">
    <property type="component" value="Unassembled WGS sequence"/>
</dbReference>
<accession>A0ABV7K9C4</accession>
<gene>
    <name evidence="1" type="ORF">ACFOHJ_07730</name>
</gene>
<dbReference type="RefSeq" id="WP_378219906.1">
    <property type="nucleotide sequence ID" value="NZ_JBHRTK010000009.1"/>
</dbReference>
<reference evidence="2" key="1">
    <citation type="journal article" date="2019" name="Int. J. Syst. Evol. Microbiol.">
        <title>The Global Catalogue of Microorganisms (GCM) 10K type strain sequencing project: providing services to taxonomists for standard genome sequencing and annotation.</title>
        <authorList>
            <consortium name="The Broad Institute Genomics Platform"/>
            <consortium name="The Broad Institute Genome Sequencing Center for Infectious Disease"/>
            <person name="Wu L."/>
            <person name="Ma J."/>
        </authorList>
    </citation>
    <scope>NUCLEOTIDE SEQUENCE [LARGE SCALE GENOMIC DNA]</scope>
    <source>
        <strain evidence="2">KCTC 52165</strain>
    </source>
</reference>
<comment type="caution">
    <text evidence="1">The sequence shown here is derived from an EMBL/GenBank/DDBJ whole genome shotgun (WGS) entry which is preliminary data.</text>
</comment>
<organism evidence="1 2">
    <name type="scientific">Aquamicrobium soli</name>
    <dbReference type="NCBI Taxonomy" id="1811518"/>
    <lineage>
        <taxon>Bacteria</taxon>
        <taxon>Pseudomonadati</taxon>
        <taxon>Pseudomonadota</taxon>
        <taxon>Alphaproteobacteria</taxon>
        <taxon>Hyphomicrobiales</taxon>
        <taxon>Phyllobacteriaceae</taxon>
        <taxon>Aquamicrobium</taxon>
    </lineage>
</organism>
<dbReference type="EMBL" id="JBHRTK010000009">
    <property type="protein sequence ID" value="MFC3206095.1"/>
    <property type="molecule type" value="Genomic_DNA"/>
</dbReference>
<name>A0ABV7K9C4_9HYPH</name>
<evidence type="ECO:0000313" key="1">
    <source>
        <dbReference type="EMBL" id="MFC3206095.1"/>
    </source>
</evidence>
<protein>
    <submittedName>
        <fullName evidence="1">Uncharacterized protein</fullName>
    </submittedName>
</protein>
<keyword evidence="2" id="KW-1185">Reference proteome</keyword>
<evidence type="ECO:0000313" key="2">
    <source>
        <dbReference type="Proteomes" id="UP001595583"/>
    </source>
</evidence>